<dbReference type="InterPro" id="IPR003784">
    <property type="entry name" value="BioY"/>
</dbReference>
<reference evidence="10 11" key="1">
    <citation type="journal article" date="2016" name="Front. Microbiol.">
        <title>Comprehensive Phylogenetic Analysis of Bovine Non-aureus Staphylococci Species Based on Whole-Genome Sequencing.</title>
        <authorList>
            <person name="Naushad S."/>
            <person name="Barkema H.W."/>
            <person name="Luby C."/>
            <person name="Condas L.A."/>
            <person name="Nobrega D.B."/>
            <person name="Carson D.A."/>
            <person name="De Buck J."/>
        </authorList>
    </citation>
    <scope>NUCLEOTIDE SEQUENCE [LARGE SCALE GENOMIC DNA]</scope>
    <source>
        <strain evidence="10 11">SNUC 2204</strain>
    </source>
</reference>
<sequence>MKTKDIVMIAMFTAFIAVMAFIPPIPLPFMPVPIVLQNLGIILAGCLLGYKRGTLSVVIFLLLVATGLPLLSGGRGGLGVFFGPSAGYIFGYPVVAFLIGLLIDKKWNKLTFTYALTVNIIIGVLLLNLVGGYFMGEFMNISISKRYILAATFLPGDIVKAILATMLLFSLKNIPEIKRLRNT</sequence>
<feature type="transmembrane region" description="Helical" evidence="9">
    <location>
        <begin position="147"/>
        <end position="171"/>
    </location>
</feature>
<dbReference type="GO" id="GO:0005886">
    <property type="term" value="C:plasma membrane"/>
    <property type="evidence" value="ECO:0007669"/>
    <property type="project" value="UniProtKB-SubCell"/>
</dbReference>
<keyword evidence="7 8" id="KW-0472">Membrane</keyword>
<dbReference type="GO" id="GO:0015225">
    <property type="term" value="F:biotin transmembrane transporter activity"/>
    <property type="evidence" value="ECO:0007669"/>
    <property type="project" value="UniProtKB-UniRule"/>
</dbReference>
<evidence type="ECO:0000256" key="4">
    <source>
        <dbReference type="ARBA" id="ARBA00022475"/>
    </source>
</evidence>
<dbReference type="PANTHER" id="PTHR34295:SF4">
    <property type="entry name" value="BIOTIN TRANSPORTER BIOY-RELATED"/>
    <property type="match status" value="1"/>
</dbReference>
<dbReference type="PIRSF" id="PIRSF016661">
    <property type="entry name" value="BioY"/>
    <property type="match status" value="1"/>
</dbReference>
<evidence type="ECO:0000256" key="5">
    <source>
        <dbReference type="ARBA" id="ARBA00022692"/>
    </source>
</evidence>
<keyword evidence="6 9" id="KW-1133">Transmembrane helix</keyword>
<organism evidence="10 11">
    <name type="scientific">Mammaliicoccus vitulinus</name>
    <dbReference type="NCBI Taxonomy" id="71237"/>
    <lineage>
        <taxon>Bacteria</taxon>
        <taxon>Bacillati</taxon>
        <taxon>Bacillota</taxon>
        <taxon>Bacilli</taxon>
        <taxon>Bacillales</taxon>
        <taxon>Staphylococcaceae</taxon>
        <taxon>Mammaliicoccus</taxon>
    </lineage>
</organism>
<dbReference type="STRING" id="1167632.GCA_000286335_01127"/>
<accession>A0A2T4PTQ7</accession>
<evidence type="ECO:0000256" key="2">
    <source>
        <dbReference type="ARBA" id="ARBA00010692"/>
    </source>
</evidence>
<gene>
    <name evidence="10" type="ORF">BU072_06030</name>
</gene>
<evidence type="ECO:0000256" key="7">
    <source>
        <dbReference type="ARBA" id="ARBA00023136"/>
    </source>
</evidence>
<name>A0A2T4PTQ7_9STAP</name>
<dbReference type="PANTHER" id="PTHR34295">
    <property type="entry name" value="BIOTIN TRANSPORTER BIOY"/>
    <property type="match status" value="1"/>
</dbReference>
<dbReference type="OrthoDB" id="9803495at2"/>
<feature type="transmembrane region" description="Helical" evidence="9">
    <location>
        <begin position="57"/>
        <end position="74"/>
    </location>
</feature>
<evidence type="ECO:0000256" key="6">
    <source>
        <dbReference type="ARBA" id="ARBA00022989"/>
    </source>
</evidence>
<evidence type="ECO:0000313" key="11">
    <source>
        <dbReference type="Proteomes" id="UP000241209"/>
    </source>
</evidence>
<proteinExistence type="inferred from homology"/>
<dbReference type="Proteomes" id="UP000241209">
    <property type="component" value="Unassembled WGS sequence"/>
</dbReference>
<evidence type="ECO:0000256" key="9">
    <source>
        <dbReference type="SAM" id="Phobius"/>
    </source>
</evidence>
<feature type="transmembrane region" description="Helical" evidence="9">
    <location>
        <begin position="114"/>
        <end position="135"/>
    </location>
</feature>
<protein>
    <recommendedName>
        <fullName evidence="8">Biotin transporter</fullName>
    </recommendedName>
</protein>
<dbReference type="RefSeq" id="WP_016911814.1">
    <property type="nucleotide sequence ID" value="NZ_BMDF01000004.1"/>
</dbReference>
<comment type="caution">
    <text evidence="10">The sequence shown here is derived from an EMBL/GenBank/DDBJ whole genome shotgun (WGS) entry which is preliminary data.</text>
</comment>
<comment type="similarity">
    <text evidence="2 8">Belongs to the BioY family.</text>
</comment>
<dbReference type="Gene3D" id="1.10.1760.20">
    <property type="match status" value="1"/>
</dbReference>
<dbReference type="EMBL" id="PZFK01000010">
    <property type="protein sequence ID" value="PTI29779.1"/>
    <property type="molecule type" value="Genomic_DNA"/>
</dbReference>
<dbReference type="AlphaFoldDB" id="A0A2T4PTQ7"/>
<evidence type="ECO:0000313" key="10">
    <source>
        <dbReference type="EMBL" id="PTI29779.1"/>
    </source>
</evidence>
<keyword evidence="5 9" id="KW-0812">Transmembrane</keyword>
<evidence type="ECO:0000256" key="1">
    <source>
        <dbReference type="ARBA" id="ARBA00004651"/>
    </source>
</evidence>
<keyword evidence="3 8" id="KW-0813">Transport</keyword>
<feature type="transmembrane region" description="Helical" evidence="9">
    <location>
        <begin position="7"/>
        <end position="25"/>
    </location>
</feature>
<feature type="transmembrane region" description="Helical" evidence="9">
    <location>
        <begin position="31"/>
        <end position="50"/>
    </location>
</feature>
<keyword evidence="4 8" id="KW-1003">Cell membrane</keyword>
<evidence type="ECO:0000256" key="3">
    <source>
        <dbReference type="ARBA" id="ARBA00022448"/>
    </source>
</evidence>
<comment type="subcellular location">
    <subcellularLocation>
        <location evidence="1 8">Cell membrane</location>
        <topology evidence="1 8">Multi-pass membrane protein</topology>
    </subcellularLocation>
</comment>
<feature type="transmembrane region" description="Helical" evidence="9">
    <location>
        <begin position="80"/>
        <end position="102"/>
    </location>
</feature>
<evidence type="ECO:0000256" key="8">
    <source>
        <dbReference type="PIRNR" id="PIRNR016661"/>
    </source>
</evidence>
<dbReference type="GeneID" id="64117194"/>
<dbReference type="Pfam" id="PF02632">
    <property type="entry name" value="BioY"/>
    <property type="match status" value="1"/>
</dbReference>